<organism evidence="7 8">
    <name type="scientific">Mucuna pruriens</name>
    <name type="common">Velvet bean</name>
    <name type="synonym">Dolichos pruriens</name>
    <dbReference type="NCBI Taxonomy" id="157652"/>
    <lineage>
        <taxon>Eukaryota</taxon>
        <taxon>Viridiplantae</taxon>
        <taxon>Streptophyta</taxon>
        <taxon>Embryophyta</taxon>
        <taxon>Tracheophyta</taxon>
        <taxon>Spermatophyta</taxon>
        <taxon>Magnoliopsida</taxon>
        <taxon>eudicotyledons</taxon>
        <taxon>Gunneridae</taxon>
        <taxon>Pentapetalae</taxon>
        <taxon>rosids</taxon>
        <taxon>fabids</taxon>
        <taxon>Fabales</taxon>
        <taxon>Fabaceae</taxon>
        <taxon>Papilionoideae</taxon>
        <taxon>50 kb inversion clade</taxon>
        <taxon>NPAAA clade</taxon>
        <taxon>indigoferoid/millettioid clade</taxon>
        <taxon>Phaseoleae</taxon>
        <taxon>Mucuna</taxon>
    </lineage>
</organism>
<dbReference type="AlphaFoldDB" id="A0A371EK92"/>
<dbReference type="Proteomes" id="UP000257109">
    <property type="component" value="Unassembled WGS sequence"/>
</dbReference>
<comment type="caution">
    <text evidence="7">The sequence shown here is derived from an EMBL/GenBank/DDBJ whole genome shotgun (WGS) entry which is preliminary data.</text>
</comment>
<evidence type="ECO:0000256" key="3">
    <source>
        <dbReference type="ARBA" id="ARBA00022989"/>
    </source>
</evidence>
<evidence type="ECO:0000256" key="4">
    <source>
        <dbReference type="ARBA" id="ARBA00023136"/>
    </source>
</evidence>
<gene>
    <name evidence="7" type="primary">NHL10</name>
    <name evidence="7" type="ORF">CR513_54759</name>
</gene>
<evidence type="ECO:0000256" key="5">
    <source>
        <dbReference type="SAM" id="Phobius"/>
    </source>
</evidence>
<dbReference type="InterPro" id="IPR044839">
    <property type="entry name" value="NDR1-like"/>
</dbReference>
<evidence type="ECO:0000259" key="6">
    <source>
        <dbReference type="Pfam" id="PF03168"/>
    </source>
</evidence>
<sequence length="422" mass="48284">MADKQPQLNGAYYGPSIPPSEPPRHHSHGCRRCCCCLFSCFLTIVVIVVVAFLVFWVVVQPRDFRFHVAEARLKQFNYTDNTLHYNLVLNFTARNPNKRLNIYYDKVEGHVSYDGVRFGSADVVTWQNSFRQFAKSTDSMSAVFAGQRVRAFDRDQAKDFDEDKKNGVFDINVRLYFIIRFRLGDVIGSDTKAKAKCELEIPFGSEGRTAVGVNAAASVPAKERLRTRCCYCLSQTLWVLLVLIIVLVMLVILVLYIIITPRSFKFHVTEARLAQFDYTANNTLLRYNLVLNITAQNPNKKLKIYYDVVQAHALYKGVRFSTTDVDMPWRSYLQDKKGTDRFSAIFSGQRLMVLDPNQVSEFRQDGIFPIDIKIRFRIRFRLGNLISGHFNARATCELEVPLASSKGKTVAPFDPTKCQVDF</sequence>
<dbReference type="STRING" id="157652.A0A371EK92"/>
<evidence type="ECO:0000313" key="8">
    <source>
        <dbReference type="Proteomes" id="UP000257109"/>
    </source>
</evidence>
<dbReference type="GO" id="GO:0005886">
    <property type="term" value="C:plasma membrane"/>
    <property type="evidence" value="ECO:0007669"/>
    <property type="project" value="TreeGrafter"/>
</dbReference>
<evidence type="ECO:0000256" key="2">
    <source>
        <dbReference type="ARBA" id="ARBA00022692"/>
    </source>
</evidence>
<dbReference type="InterPro" id="IPR004864">
    <property type="entry name" value="LEA_2"/>
</dbReference>
<dbReference type="Pfam" id="PF03168">
    <property type="entry name" value="LEA_2"/>
    <property type="match status" value="1"/>
</dbReference>
<keyword evidence="2 5" id="KW-0812">Transmembrane</keyword>
<keyword evidence="4 5" id="KW-0472">Membrane</keyword>
<evidence type="ECO:0000256" key="1">
    <source>
        <dbReference type="ARBA" id="ARBA00004167"/>
    </source>
</evidence>
<dbReference type="GO" id="GO:0098542">
    <property type="term" value="P:defense response to other organism"/>
    <property type="evidence" value="ECO:0007669"/>
    <property type="project" value="InterPro"/>
</dbReference>
<accession>A0A371EK92</accession>
<dbReference type="EMBL" id="QJKJ01013424">
    <property type="protein sequence ID" value="RDX66468.1"/>
    <property type="molecule type" value="Genomic_DNA"/>
</dbReference>
<dbReference type="PANTHER" id="PTHR31234:SF39">
    <property type="entry name" value="HARPIN-INDUCED PROTEIN 1 CONTAINING PROTEIN, EXPRESSED"/>
    <property type="match status" value="1"/>
</dbReference>
<dbReference type="PANTHER" id="PTHR31234">
    <property type="entry name" value="LATE EMBRYOGENESIS ABUNDANT (LEA) HYDROXYPROLINE-RICH GLYCOPROTEIN FAMILY"/>
    <property type="match status" value="1"/>
</dbReference>
<feature type="transmembrane region" description="Helical" evidence="5">
    <location>
        <begin position="237"/>
        <end position="259"/>
    </location>
</feature>
<evidence type="ECO:0000313" key="7">
    <source>
        <dbReference type="EMBL" id="RDX66468.1"/>
    </source>
</evidence>
<keyword evidence="8" id="KW-1185">Reference proteome</keyword>
<reference evidence="7" key="1">
    <citation type="submission" date="2018-05" db="EMBL/GenBank/DDBJ databases">
        <title>Draft genome of Mucuna pruriens seed.</title>
        <authorList>
            <person name="Nnadi N.E."/>
            <person name="Vos R."/>
            <person name="Hasami M.H."/>
            <person name="Devisetty U.K."/>
            <person name="Aguiy J.C."/>
        </authorList>
    </citation>
    <scope>NUCLEOTIDE SEQUENCE [LARGE SCALE GENOMIC DNA]</scope>
    <source>
        <strain evidence="7">JCA_2017</strain>
    </source>
</reference>
<feature type="transmembrane region" description="Helical" evidence="5">
    <location>
        <begin position="34"/>
        <end position="59"/>
    </location>
</feature>
<dbReference type="OrthoDB" id="1889094at2759"/>
<proteinExistence type="predicted"/>
<feature type="domain" description="Late embryogenesis abundant protein LEA-2 subgroup" evidence="6">
    <location>
        <begin position="91"/>
        <end position="177"/>
    </location>
</feature>
<name>A0A371EK92_MUCPR</name>
<protein>
    <submittedName>
        <fullName evidence="7">NDR1/HIN1-like protein 10</fullName>
    </submittedName>
</protein>
<keyword evidence="3 5" id="KW-1133">Transmembrane helix</keyword>
<feature type="non-terminal residue" evidence="7">
    <location>
        <position position="1"/>
    </location>
</feature>
<comment type="subcellular location">
    <subcellularLocation>
        <location evidence="1">Membrane</location>
        <topology evidence="1">Single-pass membrane protein</topology>
    </subcellularLocation>
</comment>